<dbReference type="EMBL" id="JAINUG010000153">
    <property type="protein sequence ID" value="KAJ8391822.1"/>
    <property type="molecule type" value="Genomic_DNA"/>
</dbReference>
<evidence type="ECO:0000313" key="2">
    <source>
        <dbReference type="EMBL" id="KAJ8391822.1"/>
    </source>
</evidence>
<feature type="region of interest" description="Disordered" evidence="1">
    <location>
        <begin position="1"/>
        <end position="206"/>
    </location>
</feature>
<reference evidence="2" key="1">
    <citation type="journal article" date="2023" name="Science">
        <title>Genome structures resolve the early diversification of teleost fishes.</title>
        <authorList>
            <person name="Parey E."/>
            <person name="Louis A."/>
            <person name="Montfort J."/>
            <person name="Bouchez O."/>
            <person name="Roques C."/>
            <person name="Iampietro C."/>
            <person name="Lluch J."/>
            <person name="Castinel A."/>
            <person name="Donnadieu C."/>
            <person name="Desvignes T."/>
            <person name="Floi Bucao C."/>
            <person name="Jouanno E."/>
            <person name="Wen M."/>
            <person name="Mejri S."/>
            <person name="Dirks R."/>
            <person name="Jansen H."/>
            <person name="Henkel C."/>
            <person name="Chen W.J."/>
            <person name="Zahm M."/>
            <person name="Cabau C."/>
            <person name="Klopp C."/>
            <person name="Thompson A.W."/>
            <person name="Robinson-Rechavi M."/>
            <person name="Braasch I."/>
            <person name="Lecointre G."/>
            <person name="Bobe J."/>
            <person name="Postlethwait J.H."/>
            <person name="Berthelot C."/>
            <person name="Roest Crollius H."/>
            <person name="Guiguen Y."/>
        </authorList>
    </citation>
    <scope>NUCLEOTIDE SEQUENCE</scope>
    <source>
        <strain evidence="2">NC1722</strain>
    </source>
</reference>
<protein>
    <submittedName>
        <fullName evidence="2">Uncharacterized protein</fullName>
    </submittedName>
</protein>
<accession>A0AAD7RX12</accession>
<dbReference type="AlphaFoldDB" id="A0AAD7RX12"/>
<feature type="compositionally biased region" description="Polar residues" evidence="1">
    <location>
        <begin position="150"/>
        <end position="162"/>
    </location>
</feature>
<name>A0AAD7RX12_9TELE</name>
<feature type="compositionally biased region" description="Gly residues" evidence="1">
    <location>
        <begin position="52"/>
        <end position="66"/>
    </location>
</feature>
<feature type="compositionally biased region" description="Polar residues" evidence="1">
    <location>
        <begin position="87"/>
        <end position="96"/>
    </location>
</feature>
<organism evidence="2 3">
    <name type="scientific">Aldrovandia affinis</name>
    <dbReference type="NCBI Taxonomy" id="143900"/>
    <lineage>
        <taxon>Eukaryota</taxon>
        <taxon>Metazoa</taxon>
        <taxon>Chordata</taxon>
        <taxon>Craniata</taxon>
        <taxon>Vertebrata</taxon>
        <taxon>Euteleostomi</taxon>
        <taxon>Actinopterygii</taxon>
        <taxon>Neopterygii</taxon>
        <taxon>Teleostei</taxon>
        <taxon>Notacanthiformes</taxon>
        <taxon>Halosauridae</taxon>
        <taxon>Aldrovandia</taxon>
    </lineage>
</organism>
<proteinExistence type="predicted"/>
<feature type="region of interest" description="Disordered" evidence="1">
    <location>
        <begin position="624"/>
        <end position="650"/>
    </location>
</feature>
<comment type="caution">
    <text evidence="2">The sequence shown here is derived from an EMBL/GenBank/DDBJ whole genome shotgun (WGS) entry which is preliminary data.</text>
</comment>
<evidence type="ECO:0000313" key="3">
    <source>
        <dbReference type="Proteomes" id="UP001221898"/>
    </source>
</evidence>
<keyword evidence="3" id="KW-1185">Reference proteome</keyword>
<feature type="compositionally biased region" description="Basic and acidic residues" evidence="1">
    <location>
        <begin position="24"/>
        <end position="47"/>
    </location>
</feature>
<gene>
    <name evidence="2" type="ORF">AAFF_G00085940</name>
</gene>
<sequence>MLATCEQANLGRSQSWDTLGGNEGHWEREGERDGAYDHHGRISEGRRSSLTFGGGGGGGAGGGGGWYEPPSGARPPYSELKREPCSYQENLHTQGYLQERHDPQPTMRKSSVPELSHYERQAVGARGPPQEYYQPQPDDPRAFYRGGGEQQQHLLSRATTPTPYGAGAGARVPYTSDPPPPMPGRPVYSDVNVNGRPLDPRAPRPPTCLAVDPGAPGMEGNMSRAGMVVSPVPYGHIPAAKLPGYDPGYDPGVVAIRMRPVTPLPAATPAPAPLPSPLPRPLPTATPAPVTVATADPKRTADPGFLALLRSEGLSESTIASLLRQGFDSPGTLALLEENDARSVAPNLGQTRVLSRVAQGLRRPVEAPPLPPAPIQQLQPPGRAVAGRRPSSAPSQHLLETAPPGYPMAFPAGGGYGNPPAAPPPSSPRPSSAYTAHPGFSAPQQPSPFNATVAPKAYSTTYTSPMMAPGSVLLHHQTQAVPGQLSRRTGPPVIVSTMASSPESSNYAPPPHGPPSQNLQVFHQPTVSCSSEPLSVSGNAREMDCSVSAGCPVCAPVGRLVLVYGHASPRRSAITHEAIGGGGREDLLRAGEAEGKPPPRITLVGGGESVGGADGLISFPLSLPRGGREQRVRPGQQSHPSRGGLHCDPGAEGVALGSEPLIIPLHF</sequence>
<evidence type="ECO:0000256" key="1">
    <source>
        <dbReference type="SAM" id="MobiDB-lite"/>
    </source>
</evidence>
<dbReference type="Proteomes" id="UP001221898">
    <property type="component" value="Unassembled WGS sequence"/>
</dbReference>
<feature type="region of interest" description="Disordered" evidence="1">
    <location>
        <begin position="364"/>
        <end position="448"/>
    </location>
</feature>
<feature type="compositionally biased region" description="Polar residues" evidence="1">
    <location>
        <begin position="1"/>
        <end position="17"/>
    </location>
</feature>